<sequence length="470" mass="49136">MNRPSPAATSLSELSPSARRRSVTAVIAGTAVEYFDWIAYASFAVYFAPQIFPADTQTASLLQSAAIFAVGFFFRPLGSIFFGKLADRRGRRDALVLSITLMTVGTLLIAVTPTYAQAGALAPALLLVARVLQGLALGGEYGPLAASLREIAPANRRTLYSSAYMSANVIGQVFGFLLLLLLNAVLSKEQMAAFGWRVPFVLAALGAVAVGVLRRKMSEGPEFTATVTAASTGPRGSLRELFTTNRTGTLLAMTIIGMGTVSFYTYAVYMQKLAVNSFGAKIPEASTIATVSLLVMGIAQPLLGMLGDRVGATTVSAIGFAGCVVVAVPGYLLMSTSPSFSVLLLTACVLVIFPAMGIATSQVIVTGLFPARLRALGAGFASAATIAVFGGTLEYVALSFKQADLEILHFVYLTVTSAIGLLAVLAVRKRNWPSGTRLGSTETSQKEKTAEGGSDRAPTPTAGPAITERG</sequence>
<dbReference type="GO" id="GO:0005886">
    <property type="term" value="C:plasma membrane"/>
    <property type="evidence" value="ECO:0007669"/>
    <property type="project" value="UniProtKB-SubCell"/>
</dbReference>
<dbReference type="Proteomes" id="UP000509418">
    <property type="component" value="Chromosome"/>
</dbReference>
<evidence type="ECO:0000256" key="1">
    <source>
        <dbReference type="ARBA" id="ARBA00004651"/>
    </source>
</evidence>
<dbReference type="EMBL" id="CP056041">
    <property type="protein sequence ID" value="QKZ17320.1"/>
    <property type="molecule type" value="Genomic_DNA"/>
</dbReference>
<feature type="transmembrane region" description="Helical" evidence="9">
    <location>
        <begin position="159"/>
        <end position="182"/>
    </location>
</feature>
<feature type="compositionally biased region" description="Basic and acidic residues" evidence="8">
    <location>
        <begin position="444"/>
        <end position="454"/>
    </location>
</feature>
<evidence type="ECO:0000256" key="8">
    <source>
        <dbReference type="SAM" id="MobiDB-lite"/>
    </source>
</evidence>
<dbReference type="InterPro" id="IPR005828">
    <property type="entry name" value="MFS_sugar_transport-like"/>
</dbReference>
<reference evidence="11 12" key="1">
    <citation type="submission" date="2020-06" db="EMBL/GenBank/DDBJ databases">
        <title>Genome mining for natural products.</title>
        <authorList>
            <person name="Zhang B."/>
            <person name="Shi J."/>
            <person name="Ge H."/>
        </authorList>
    </citation>
    <scope>NUCLEOTIDE SEQUENCE [LARGE SCALE GENOMIC DNA]</scope>
    <source>
        <strain evidence="11 12">NA02069</strain>
    </source>
</reference>
<organism evidence="11 12">
    <name type="scientific">Streptomyces chartreusis</name>
    <dbReference type="NCBI Taxonomy" id="1969"/>
    <lineage>
        <taxon>Bacteria</taxon>
        <taxon>Bacillati</taxon>
        <taxon>Actinomycetota</taxon>
        <taxon>Actinomycetes</taxon>
        <taxon>Kitasatosporales</taxon>
        <taxon>Streptomycetaceae</taxon>
        <taxon>Streptomyces</taxon>
    </lineage>
</organism>
<dbReference type="PANTHER" id="PTHR43528:SF1">
    <property type="entry name" value="ALPHA-KETOGLUTARATE PERMEASE"/>
    <property type="match status" value="1"/>
</dbReference>
<dbReference type="Pfam" id="PF00083">
    <property type="entry name" value="Sugar_tr"/>
    <property type="match status" value="1"/>
</dbReference>
<evidence type="ECO:0000256" key="4">
    <source>
        <dbReference type="ARBA" id="ARBA00022692"/>
    </source>
</evidence>
<dbReference type="SUPFAM" id="SSF103473">
    <property type="entry name" value="MFS general substrate transporter"/>
    <property type="match status" value="1"/>
</dbReference>
<dbReference type="Gene3D" id="1.20.1250.20">
    <property type="entry name" value="MFS general substrate transporter like domains"/>
    <property type="match status" value="2"/>
</dbReference>
<keyword evidence="2" id="KW-0813">Transport</keyword>
<feature type="region of interest" description="Disordered" evidence="8">
    <location>
        <begin position="436"/>
        <end position="470"/>
    </location>
</feature>
<dbReference type="InterPro" id="IPR020846">
    <property type="entry name" value="MFS_dom"/>
</dbReference>
<keyword evidence="7 9" id="KW-0472">Membrane</keyword>
<feature type="transmembrane region" description="Helical" evidence="9">
    <location>
        <begin position="410"/>
        <end position="427"/>
    </location>
</feature>
<evidence type="ECO:0000256" key="3">
    <source>
        <dbReference type="ARBA" id="ARBA00022475"/>
    </source>
</evidence>
<feature type="transmembrane region" description="Helical" evidence="9">
    <location>
        <begin position="287"/>
        <end position="307"/>
    </location>
</feature>
<dbReference type="PROSITE" id="PS50850">
    <property type="entry name" value="MFS"/>
    <property type="match status" value="1"/>
</dbReference>
<feature type="transmembrane region" description="Helical" evidence="9">
    <location>
        <begin position="94"/>
        <end position="112"/>
    </location>
</feature>
<dbReference type="Pfam" id="PF07690">
    <property type="entry name" value="MFS_1"/>
    <property type="match status" value="1"/>
</dbReference>
<evidence type="ECO:0000256" key="5">
    <source>
        <dbReference type="ARBA" id="ARBA00022847"/>
    </source>
</evidence>
<proteinExistence type="predicted"/>
<feature type="domain" description="Major facilitator superfamily (MFS) profile" evidence="10">
    <location>
        <begin position="22"/>
        <end position="432"/>
    </location>
</feature>
<feature type="transmembrane region" description="Helical" evidence="9">
    <location>
        <begin position="376"/>
        <end position="398"/>
    </location>
</feature>
<dbReference type="AlphaFoldDB" id="A0A7H8T617"/>
<name>A0A7H8T617_STRCX</name>
<evidence type="ECO:0000256" key="9">
    <source>
        <dbReference type="SAM" id="Phobius"/>
    </source>
</evidence>
<feature type="transmembrane region" description="Helical" evidence="9">
    <location>
        <begin position="314"/>
        <end position="334"/>
    </location>
</feature>
<keyword evidence="5" id="KW-0769">Symport</keyword>
<dbReference type="InterPro" id="IPR011701">
    <property type="entry name" value="MFS"/>
</dbReference>
<dbReference type="InterPro" id="IPR036259">
    <property type="entry name" value="MFS_trans_sf"/>
</dbReference>
<evidence type="ECO:0000256" key="2">
    <source>
        <dbReference type="ARBA" id="ARBA00022448"/>
    </source>
</evidence>
<evidence type="ECO:0000259" key="10">
    <source>
        <dbReference type="PROSITE" id="PS50850"/>
    </source>
</evidence>
<accession>A0A7H8T617</accession>
<dbReference type="PANTHER" id="PTHR43528">
    <property type="entry name" value="ALPHA-KETOGLUTARATE PERMEASE"/>
    <property type="match status" value="1"/>
</dbReference>
<dbReference type="RefSeq" id="WP_176574669.1">
    <property type="nucleotide sequence ID" value="NZ_CBDRGH010000066.1"/>
</dbReference>
<gene>
    <name evidence="11" type="ORF">HUT05_08125</name>
</gene>
<evidence type="ECO:0000256" key="7">
    <source>
        <dbReference type="ARBA" id="ARBA00023136"/>
    </source>
</evidence>
<evidence type="ECO:0000313" key="12">
    <source>
        <dbReference type="Proteomes" id="UP000509418"/>
    </source>
</evidence>
<protein>
    <submittedName>
        <fullName evidence="11">MFS transporter</fullName>
    </submittedName>
</protein>
<feature type="transmembrane region" description="Helical" evidence="9">
    <location>
        <begin position="194"/>
        <end position="213"/>
    </location>
</feature>
<feature type="transmembrane region" description="Helical" evidence="9">
    <location>
        <begin position="118"/>
        <end position="138"/>
    </location>
</feature>
<feature type="transmembrane region" description="Helical" evidence="9">
    <location>
        <begin position="23"/>
        <end position="48"/>
    </location>
</feature>
<dbReference type="GO" id="GO:0015293">
    <property type="term" value="F:symporter activity"/>
    <property type="evidence" value="ECO:0007669"/>
    <property type="project" value="UniProtKB-KW"/>
</dbReference>
<dbReference type="InterPro" id="IPR051084">
    <property type="entry name" value="H+-coupled_symporters"/>
</dbReference>
<feature type="transmembrane region" description="Helical" evidence="9">
    <location>
        <begin position="248"/>
        <end position="267"/>
    </location>
</feature>
<evidence type="ECO:0000313" key="11">
    <source>
        <dbReference type="EMBL" id="QKZ17320.1"/>
    </source>
</evidence>
<comment type="subcellular location">
    <subcellularLocation>
        <location evidence="1">Cell membrane</location>
        <topology evidence="1">Multi-pass membrane protein</topology>
    </subcellularLocation>
</comment>
<keyword evidence="4 9" id="KW-0812">Transmembrane</keyword>
<keyword evidence="12" id="KW-1185">Reference proteome</keyword>
<feature type="transmembrane region" description="Helical" evidence="9">
    <location>
        <begin position="60"/>
        <end position="82"/>
    </location>
</feature>
<evidence type="ECO:0000256" key="6">
    <source>
        <dbReference type="ARBA" id="ARBA00022989"/>
    </source>
</evidence>
<feature type="transmembrane region" description="Helical" evidence="9">
    <location>
        <begin position="340"/>
        <end position="369"/>
    </location>
</feature>
<keyword evidence="3" id="KW-1003">Cell membrane</keyword>
<keyword evidence="6 9" id="KW-1133">Transmembrane helix</keyword>